<reference evidence="1" key="1">
    <citation type="submission" date="2021-08" db="EMBL/GenBank/DDBJ databases">
        <title>The first chromosome-level gecko genome reveals the dynamic sex chromosomes of Neotropical dwarf geckos (Sphaerodactylidae: Sphaerodactylus).</title>
        <authorList>
            <person name="Pinto B.J."/>
            <person name="Keating S.E."/>
            <person name="Gamble T."/>
        </authorList>
    </citation>
    <scope>NUCLEOTIDE SEQUENCE</scope>
    <source>
        <strain evidence="1">TG3544</strain>
    </source>
</reference>
<gene>
    <name evidence="1" type="ORF">K3G42_024301</name>
</gene>
<proteinExistence type="predicted"/>
<dbReference type="EMBL" id="CM037623">
    <property type="protein sequence ID" value="KAH7988975.1"/>
    <property type="molecule type" value="Genomic_DNA"/>
</dbReference>
<organism evidence="1 2">
    <name type="scientific">Sphaerodactylus townsendi</name>
    <dbReference type="NCBI Taxonomy" id="933632"/>
    <lineage>
        <taxon>Eukaryota</taxon>
        <taxon>Metazoa</taxon>
        <taxon>Chordata</taxon>
        <taxon>Craniata</taxon>
        <taxon>Vertebrata</taxon>
        <taxon>Euteleostomi</taxon>
        <taxon>Lepidosauria</taxon>
        <taxon>Squamata</taxon>
        <taxon>Bifurcata</taxon>
        <taxon>Gekkota</taxon>
        <taxon>Sphaerodactylidae</taxon>
        <taxon>Sphaerodactylus</taxon>
    </lineage>
</organism>
<keyword evidence="2" id="KW-1185">Reference proteome</keyword>
<dbReference type="Proteomes" id="UP000827872">
    <property type="component" value="Linkage Group LG10"/>
</dbReference>
<name>A0ACB8E9H6_9SAUR</name>
<sequence length="71" mass="7367">MAEAGGLEAASEHERILREVDSTDTACIGPTLRCGSLGARALPRVGLGACLSPKMEEGPFTSSSFLFQGVN</sequence>
<accession>A0ACB8E9H6</accession>
<protein>
    <submittedName>
        <fullName evidence="1">Uncharacterized protein</fullName>
    </submittedName>
</protein>
<evidence type="ECO:0000313" key="2">
    <source>
        <dbReference type="Proteomes" id="UP000827872"/>
    </source>
</evidence>
<comment type="caution">
    <text evidence="1">The sequence shown here is derived from an EMBL/GenBank/DDBJ whole genome shotgun (WGS) entry which is preliminary data.</text>
</comment>
<evidence type="ECO:0000313" key="1">
    <source>
        <dbReference type="EMBL" id="KAH7988975.1"/>
    </source>
</evidence>